<gene>
    <name evidence="11" type="ORF">ACFOKA_02460</name>
</gene>
<comment type="caution">
    <text evidence="11">The sequence shown here is derived from an EMBL/GenBank/DDBJ whole genome shotgun (WGS) entry which is preliminary data.</text>
</comment>
<evidence type="ECO:0000313" key="11">
    <source>
        <dbReference type="EMBL" id="MFC3050759.1"/>
    </source>
</evidence>
<accession>A0ABV7D1G6</accession>
<comment type="similarity">
    <text evidence="8">Belongs to the uracil-DNA glycosylase (UDG) superfamily. Type 5 (UDGb) family.</text>
</comment>
<keyword evidence="4" id="KW-0378">Hydrolase</keyword>
<dbReference type="Pfam" id="PF03167">
    <property type="entry name" value="UDG"/>
    <property type="match status" value="1"/>
</dbReference>
<dbReference type="InterPro" id="IPR051536">
    <property type="entry name" value="UDG_Type-4/5"/>
</dbReference>
<keyword evidence="5" id="KW-0408">Iron</keyword>
<keyword evidence="7" id="KW-0234">DNA repair</keyword>
<evidence type="ECO:0000259" key="10">
    <source>
        <dbReference type="SMART" id="SM00986"/>
    </source>
</evidence>
<organism evidence="11 12">
    <name type="scientific">Kordiimonas pumila</name>
    <dbReference type="NCBI Taxonomy" id="2161677"/>
    <lineage>
        <taxon>Bacteria</taxon>
        <taxon>Pseudomonadati</taxon>
        <taxon>Pseudomonadota</taxon>
        <taxon>Alphaproteobacteria</taxon>
        <taxon>Kordiimonadales</taxon>
        <taxon>Kordiimonadaceae</taxon>
        <taxon>Kordiimonas</taxon>
    </lineage>
</organism>
<protein>
    <recommendedName>
        <fullName evidence="9">Type-5 uracil-DNA glycosylase</fullName>
    </recommendedName>
</protein>
<reference evidence="12" key="1">
    <citation type="journal article" date="2019" name="Int. J. Syst. Evol. Microbiol.">
        <title>The Global Catalogue of Microorganisms (GCM) 10K type strain sequencing project: providing services to taxonomists for standard genome sequencing and annotation.</title>
        <authorList>
            <consortium name="The Broad Institute Genomics Platform"/>
            <consortium name="The Broad Institute Genome Sequencing Center for Infectious Disease"/>
            <person name="Wu L."/>
            <person name="Ma J."/>
        </authorList>
    </citation>
    <scope>NUCLEOTIDE SEQUENCE [LARGE SCALE GENOMIC DNA]</scope>
    <source>
        <strain evidence="12">KCTC 62164</strain>
    </source>
</reference>
<evidence type="ECO:0000256" key="2">
    <source>
        <dbReference type="ARBA" id="ARBA00022723"/>
    </source>
</evidence>
<evidence type="ECO:0000256" key="1">
    <source>
        <dbReference type="ARBA" id="ARBA00022485"/>
    </source>
</evidence>
<dbReference type="Proteomes" id="UP001595444">
    <property type="component" value="Unassembled WGS sequence"/>
</dbReference>
<keyword evidence="1" id="KW-0004">4Fe-4S</keyword>
<dbReference type="Gene3D" id="3.40.470.10">
    <property type="entry name" value="Uracil-DNA glycosylase-like domain"/>
    <property type="match status" value="1"/>
</dbReference>
<evidence type="ECO:0000313" key="12">
    <source>
        <dbReference type="Proteomes" id="UP001595444"/>
    </source>
</evidence>
<evidence type="ECO:0000256" key="9">
    <source>
        <dbReference type="ARBA" id="ARBA00023887"/>
    </source>
</evidence>
<dbReference type="InterPro" id="IPR005122">
    <property type="entry name" value="Uracil-DNA_glycosylase-like"/>
</dbReference>
<keyword evidence="12" id="KW-1185">Reference proteome</keyword>
<keyword evidence="3" id="KW-0227">DNA damage</keyword>
<dbReference type="EMBL" id="JBHRSL010000002">
    <property type="protein sequence ID" value="MFC3050759.1"/>
    <property type="molecule type" value="Genomic_DNA"/>
</dbReference>
<evidence type="ECO:0000256" key="3">
    <source>
        <dbReference type="ARBA" id="ARBA00022763"/>
    </source>
</evidence>
<name>A0ABV7D1G6_9PROT</name>
<dbReference type="CDD" id="cd10031">
    <property type="entry name" value="UDG-F5_TTUDGB_like"/>
    <property type="match status" value="1"/>
</dbReference>
<dbReference type="SUPFAM" id="SSF52141">
    <property type="entry name" value="Uracil-DNA glycosylase-like"/>
    <property type="match status" value="1"/>
</dbReference>
<evidence type="ECO:0000256" key="4">
    <source>
        <dbReference type="ARBA" id="ARBA00022801"/>
    </source>
</evidence>
<keyword evidence="6" id="KW-0411">Iron-sulfur</keyword>
<dbReference type="PANTHER" id="PTHR33693:SF3">
    <property type="entry name" value="TYPE-5 URACIL-DNA GLYCOSYLASE"/>
    <property type="match status" value="1"/>
</dbReference>
<dbReference type="RefSeq" id="WP_194212667.1">
    <property type="nucleotide sequence ID" value="NZ_CP061205.1"/>
</dbReference>
<sequence>MINETEPKKHCTLCPRLAAYRRENIENYPTFHNGAVSNFGPITSEILIVGMAPGLKGANQTGRPFTGDFAGNLLYSSLLQAGFAEGTFGNHAHDGLRLKNTLITNAVRCVPPQNKPINTEINNCAPYLAALIKSMPNLKVILSLGHLAHTATVKAQGEKQAHYKFVHGKCQPLPNGIQLISSYHCSRYNVNTGVLTEPMFLGVLEQIKKHIP</sequence>
<dbReference type="SMART" id="SM00987">
    <property type="entry name" value="UreE_C"/>
    <property type="match status" value="1"/>
</dbReference>
<dbReference type="InterPro" id="IPR036895">
    <property type="entry name" value="Uracil-DNA_glycosylase-like_sf"/>
</dbReference>
<dbReference type="InterPro" id="IPR044147">
    <property type="entry name" value="UdgB-like"/>
</dbReference>
<keyword evidence="2" id="KW-0479">Metal-binding</keyword>
<evidence type="ECO:0000256" key="5">
    <source>
        <dbReference type="ARBA" id="ARBA00023004"/>
    </source>
</evidence>
<feature type="domain" description="Uracil-DNA glycosylase-like" evidence="10">
    <location>
        <begin position="37"/>
        <end position="204"/>
    </location>
</feature>
<evidence type="ECO:0000256" key="7">
    <source>
        <dbReference type="ARBA" id="ARBA00023204"/>
    </source>
</evidence>
<dbReference type="SMART" id="SM00986">
    <property type="entry name" value="UDG"/>
    <property type="match status" value="1"/>
</dbReference>
<dbReference type="PANTHER" id="PTHR33693">
    <property type="entry name" value="TYPE-5 URACIL-DNA GLYCOSYLASE"/>
    <property type="match status" value="1"/>
</dbReference>
<evidence type="ECO:0000256" key="8">
    <source>
        <dbReference type="ARBA" id="ARBA00023779"/>
    </source>
</evidence>
<proteinExistence type="inferred from homology"/>
<evidence type="ECO:0000256" key="6">
    <source>
        <dbReference type="ARBA" id="ARBA00023014"/>
    </source>
</evidence>